<dbReference type="RefSeq" id="WP_263061868.1">
    <property type="nucleotide sequence ID" value="NZ_JAOUSE010000032.1"/>
</dbReference>
<name>A0ABT2WH87_9BACI</name>
<dbReference type="CDD" id="cd02440">
    <property type="entry name" value="AdoMet_MTases"/>
    <property type="match status" value="1"/>
</dbReference>
<proteinExistence type="predicted"/>
<dbReference type="Proteomes" id="UP001208656">
    <property type="component" value="Unassembled WGS sequence"/>
</dbReference>
<keyword evidence="2" id="KW-0808">Transferase</keyword>
<dbReference type="InterPro" id="IPR025714">
    <property type="entry name" value="Methyltranfer_dom"/>
</dbReference>
<accession>A0ABT2WH87</accession>
<protein>
    <submittedName>
        <fullName evidence="2">SAM-dependent methyltransferase</fullName>
    </submittedName>
</protein>
<sequence>MDEKYYDAMLNVLTREDRVINPFFQYYPYEPTPYAVLKQLSDTYPLIPEDRLVDFGCGKGRTLFYLNYMFGCNVCGIEMNEKLYKDAENNRKRYIKRHPHAAEKIEILPILAEKYEVDQKDNKFYFFHPFSVTVFKKVITNIMQSLEHHPRQADIIVYYPTEEYLCYLDHKTDFRLNSGMLIHGAYEKNKQEQILIYRYDG</sequence>
<dbReference type="Gene3D" id="3.40.50.150">
    <property type="entry name" value="Vaccinia Virus protein VP39"/>
    <property type="match status" value="1"/>
</dbReference>
<keyword evidence="3" id="KW-1185">Reference proteome</keyword>
<reference evidence="2 3" key="1">
    <citation type="submission" date="2022-10" db="EMBL/GenBank/DDBJ databases">
        <title>Description of Fervidibacillus gen. nov. in the family Fervidibacillaceae fam. nov. with two species, Fervidibacillus albus sp. nov., and Fervidibacillus halotolerans sp. nov., isolated from tidal flat sediments.</title>
        <authorList>
            <person name="Kwon K.K."/>
            <person name="Yang S.-H."/>
        </authorList>
    </citation>
    <scope>NUCLEOTIDE SEQUENCE [LARGE SCALE GENOMIC DNA]</scope>
    <source>
        <strain evidence="2 3">DSM 23332</strain>
    </source>
</reference>
<dbReference type="Pfam" id="PF13679">
    <property type="entry name" value="Methyltransf_32"/>
    <property type="match status" value="1"/>
</dbReference>
<comment type="caution">
    <text evidence="2">The sequence shown here is derived from an EMBL/GenBank/DDBJ whole genome shotgun (WGS) entry which is preliminary data.</text>
</comment>
<dbReference type="GO" id="GO:0032259">
    <property type="term" value="P:methylation"/>
    <property type="evidence" value="ECO:0007669"/>
    <property type="project" value="UniProtKB-KW"/>
</dbReference>
<dbReference type="EMBL" id="JAOUSE010000032">
    <property type="protein sequence ID" value="MCU9594905.1"/>
    <property type="molecule type" value="Genomic_DNA"/>
</dbReference>
<keyword evidence="2" id="KW-0489">Methyltransferase</keyword>
<evidence type="ECO:0000313" key="2">
    <source>
        <dbReference type="EMBL" id="MCU9594905.1"/>
    </source>
</evidence>
<dbReference type="GO" id="GO:0008168">
    <property type="term" value="F:methyltransferase activity"/>
    <property type="evidence" value="ECO:0007669"/>
    <property type="project" value="UniProtKB-KW"/>
</dbReference>
<organism evidence="2 3">
    <name type="scientific">Pallidibacillus thermolactis</name>
    <dbReference type="NCBI Taxonomy" id="251051"/>
    <lineage>
        <taxon>Bacteria</taxon>
        <taxon>Bacillati</taxon>
        <taxon>Bacillota</taxon>
        <taxon>Bacilli</taxon>
        <taxon>Bacillales</taxon>
        <taxon>Bacillaceae</taxon>
        <taxon>Pallidibacillus</taxon>
    </lineage>
</organism>
<feature type="domain" description="Methyltransferase" evidence="1">
    <location>
        <begin position="48"/>
        <end position="95"/>
    </location>
</feature>
<dbReference type="SUPFAM" id="SSF53335">
    <property type="entry name" value="S-adenosyl-L-methionine-dependent methyltransferases"/>
    <property type="match status" value="1"/>
</dbReference>
<evidence type="ECO:0000313" key="3">
    <source>
        <dbReference type="Proteomes" id="UP001208656"/>
    </source>
</evidence>
<dbReference type="InterPro" id="IPR029063">
    <property type="entry name" value="SAM-dependent_MTases_sf"/>
</dbReference>
<gene>
    <name evidence="2" type="ORF">OEV82_10695</name>
</gene>
<evidence type="ECO:0000259" key="1">
    <source>
        <dbReference type="Pfam" id="PF13679"/>
    </source>
</evidence>